<sequence>MKPDKIPVLHSLLAQTQLLTRAFENDTFFHLMLGPHSRDPQLLEAYMRLKAVLVMDEGDWWVAQLETTGEIVGWAPWFPPGTQWLGTPEQLCARASPSSCTCWTRKYAPREAELCNDAFGENAQREHYQLHALAVDPAWQGKGVGRTLMDVVELRALRESRRVLWETITDLDVEIYKRWGGVVRGEVEMVALDRGVYRLRDMELSREARKLPERRVAAILHVMRVSFDSAFILRAVLGSEHSAEQIDALHALFGEGEVWIAEVDREGAEGGREVIGMTIWFLPGHDFLFSEKQKREAGTEEFRQLVGEQRAGWFLDYYVPGIAALWERCCPPANPYMTAYKLSKLGVLPTYHAFGIASDLARPVVQRAANDGQPIYGHATSELHVAGYKSIGCQVLGAEDFGTLTPVLGRAGDGIVGVVRVWAIGIKPQDWLGTDQGEETEGASGRVLARL</sequence>
<gene>
    <name evidence="2" type="ORF">CALCODRAFT_510337</name>
</gene>
<dbReference type="EMBL" id="KV424001">
    <property type="protein sequence ID" value="KZT55113.1"/>
    <property type="molecule type" value="Genomic_DNA"/>
</dbReference>
<keyword evidence="3" id="KW-1185">Reference proteome</keyword>
<organism evidence="2 3">
    <name type="scientific">Calocera cornea HHB12733</name>
    <dbReference type="NCBI Taxonomy" id="1353952"/>
    <lineage>
        <taxon>Eukaryota</taxon>
        <taxon>Fungi</taxon>
        <taxon>Dikarya</taxon>
        <taxon>Basidiomycota</taxon>
        <taxon>Agaricomycotina</taxon>
        <taxon>Dacrymycetes</taxon>
        <taxon>Dacrymycetales</taxon>
        <taxon>Dacrymycetaceae</taxon>
        <taxon>Calocera</taxon>
    </lineage>
</organism>
<dbReference type="PROSITE" id="PS51186">
    <property type="entry name" value="GNAT"/>
    <property type="match status" value="1"/>
</dbReference>
<accession>A0A165ELN3</accession>
<proteinExistence type="predicted"/>
<evidence type="ECO:0000259" key="1">
    <source>
        <dbReference type="PROSITE" id="PS51186"/>
    </source>
</evidence>
<dbReference type="InParanoid" id="A0A165ELN3"/>
<dbReference type="Pfam" id="PF00583">
    <property type="entry name" value="Acetyltransf_1"/>
    <property type="match status" value="1"/>
</dbReference>
<dbReference type="SUPFAM" id="SSF55729">
    <property type="entry name" value="Acyl-CoA N-acyltransferases (Nat)"/>
    <property type="match status" value="2"/>
</dbReference>
<evidence type="ECO:0000313" key="2">
    <source>
        <dbReference type="EMBL" id="KZT55113.1"/>
    </source>
</evidence>
<evidence type="ECO:0000313" key="3">
    <source>
        <dbReference type="Proteomes" id="UP000076842"/>
    </source>
</evidence>
<reference evidence="2 3" key="1">
    <citation type="journal article" date="2016" name="Mol. Biol. Evol.">
        <title>Comparative Genomics of Early-Diverging Mushroom-Forming Fungi Provides Insights into the Origins of Lignocellulose Decay Capabilities.</title>
        <authorList>
            <person name="Nagy L.G."/>
            <person name="Riley R."/>
            <person name="Tritt A."/>
            <person name="Adam C."/>
            <person name="Daum C."/>
            <person name="Floudas D."/>
            <person name="Sun H."/>
            <person name="Yadav J.S."/>
            <person name="Pangilinan J."/>
            <person name="Larsson K.H."/>
            <person name="Matsuura K."/>
            <person name="Barry K."/>
            <person name="Labutti K."/>
            <person name="Kuo R."/>
            <person name="Ohm R.A."/>
            <person name="Bhattacharya S.S."/>
            <person name="Shirouzu T."/>
            <person name="Yoshinaga Y."/>
            <person name="Martin F.M."/>
            <person name="Grigoriev I.V."/>
            <person name="Hibbett D.S."/>
        </authorList>
    </citation>
    <scope>NUCLEOTIDE SEQUENCE [LARGE SCALE GENOMIC DNA]</scope>
    <source>
        <strain evidence="2 3">HHB12733</strain>
    </source>
</reference>
<protein>
    <recommendedName>
        <fullName evidence="1">N-acetyltransferase domain-containing protein</fullName>
    </recommendedName>
</protein>
<dbReference type="PANTHER" id="PTHR42791:SF1">
    <property type="entry name" value="N-ACETYLTRANSFERASE DOMAIN-CONTAINING PROTEIN"/>
    <property type="match status" value="1"/>
</dbReference>
<dbReference type="InterPro" id="IPR016181">
    <property type="entry name" value="Acyl_CoA_acyltransferase"/>
</dbReference>
<dbReference type="InterPro" id="IPR000182">
    <property type="entry name" value="GNAT_dom"/>
</dbReference>
<dbReference type="PANTHER" id="PTHR42791">
    <property type="entry name" value="GNAT FAMILY ACETYLTRANSFERASE"/>
    <property type="match status" value="1"/>
</dbReference>
<dbReference type="CDD" id="cd04301">
    <property type="entry name" value="NAT_SF"/>
    <property type="match status" value="1"/>
</dbReference>
<dbReference type="OrthoDB" id="61113at2759"/>
<dbReference type="GO" id="GO:0016747">
    <property type="term" value="F:acyltransferase activity, transferring groups other than amino-acyl groups"/>
    <property type="evidence" value="ECO:0007669"/>
    <property type="project" value="InterPro"/>
</dbReference>
<dbReference type="AlphaFoldDB" id="A0A165ELN3"/>
<dbReference type="Gene3D" id="3.40.630.30">
    <property type="match status" value="2"/>
</dbReference>
<name>A0A165ELN3_9BASI</name>
<dbReference type="Proteomes" id="UP000076842">
    <property type="component" value="Unassembled WGS sequence"/>
</dbReference>
<feature type="domain" description="N-acetyltransferase" evidence="1">
    <location>
        <begin position="17"/>
        <end position="203"/>
    </location>
</feature>
<dbReference type="InterPro" id="IPR052523">
    <property type="entry name" value="Trichothecene_AcTrans"/>
</dbReference>